<name>A0A8C3BVB8_CAIMO</name>
<reference evidence="4" key="1">
    <citation type="submission" date="2025-08" db="UniProtKB">
        <authorList>
            <consortium name="Ensembl"/>
        </authorList>
    </citation>
    <scope>IDENTIFICATION</scope>
</reference>
<feature type="region of interest" description="Disordered" evidence="1">
    <location>
        <begin position="82"/>
        <end position="143"/>
    </location>
</feature>
<keyword evidence="2" id="KW-1133">Transmembrane helix</keyword>
<evidence type="ECO:0000313" key="5">
    <source>
        <dbReference type="Proteomes" id="UP000694556"/>
    </source>
</evidence>
<evidence type="ECO:0000256" key="3">
    <source>
        <dbReference type="SAM" id="SignalP"/>
    </source>
</evidence>
<sequence length="167" mass="17622">AGARCPPAPPLLLALVGLAAAGEPVGNRSDRVVGALLGLLLCLAVGLALAWRHLCRLSAGRYHPRPMGRRALALLRGRWQQLQGREGPAEPLGDRARDGDEAADEEEEEEEDEEEEEEEAVAPREAEQSPPGEGQALGGSAEALLSDMHAFSGTAAWGDARPHVTAL</sequence>
<dbReference type="PANTHER" id="PTHR15312">
    <property type="entry name" value="PROTEIN TYROSINE PHOSPHATASE RECEPTOR TYPE C-ASSOCIATED PROTEIN"/>
    <property type="match status" value="1"/>
</dbReference>
<keyword evidence="5" id="KW-1185">Reference proteome</keyword>
<feature type="chain" id="PRO_5034025933" description="Protein tyrosine phosphatase receptor type C associated protein" evidence="3">
    <location>
        <begin position="22"/>
        <end position="167"/>
    </location>
</feature>
<evidence type="ECO:0008006" key="6">
    <source>
        <dbReference type="Google" id="ProtNLM"/>
    </source>
</evidence>
<keyword evidence="3" id="KW-0732">Signal</keyword>
<dbReference type="PANTHER" id="PTHR15312:SF1">
    <property type="entry name" value="PROTEIN TYROSINE PHOSPHATASE RECEPTOR TYPE C-ASSOCIATED PROTEIN"/>
    <property type="match status" value="1"/>
</dbReference>
<dbReference type="AlphaFoldDB" id="A0A8C3BVB8"/>
<dbReference type="Proteomes" id="UP000694556">
    <property type="component" value="Unassembled WGS sequence"/>
</dbReference>
<keyword evidence="2" id="KW-0812">Transmembrane</keyword>
<feature type="compositionally biased region" description="Acidic residues" evidence="1">
    <location>
        <begin position="101"/>
        <end position="120"/>
    </location>
</feature>
<reference evidence="4" key="2">
    <citation type="submission" date="2025-09" db="UniProtKB">
        <authorList>
            <consortium name="Ensembl"/>
        </authorList>
    </citation>
    <scope>IDENTIFICATION</scope>
</reference>
<accession>A0A8C3BVB8</accession>
<dbReference type="Pfam" id="PF15713">
    <property type="entry name" value="PTPRCAP"/>
    <property type="match status" value="1"/>
</dbReference>
<dbReference type="InterPro" id="IPR016553">
    <property type="entry name" value="PTPRCAP"/>
</dbReference>
<feature type="signal peptide" evidence="3">
    <location>
        <begin position="1"/>
        <end position="21"/>
    </location>
</feature>
<organism evidence="4 5">
    <name type="scientific">Cairina moschata</name>
    <name type="common">Muscovy duck</name>
    <dbReference type="NCBI Taxonomy" id="8855"/>
    <lineage>
        <taxon>Eukaryota</taxon>
        <taxon>Metazoa</taxon>
        <taxon>Chordata</taxon>
        <taxon>Craniata</taxon>
        <taxon>Vertebrata</taxon>
        <taxon>Euteleostomi</taxon>
        <taxon>Archelosauria</taxon>
        <taxon>Archosauria</taxon>
        <taxon>Dinosauria</taxon>
        <taxon>Saurischia</taxon>
        <taxon>Theropoda</taxon>
        <taxon>Coelurosauria</taxon>
        <taxon>Aves</taxon>
        <taxon>Neognathae</taxon>
        <taxon>Galloanserae</taxon>
        <taxon>Anseriformes</taxon>
        <taxon>Anatidae</taxon>
        <taxon>Anatinae</taxon>
        <taxon>Cairina</taxon>
    </lineage>
</organism>
<proteinExistence type="predicted"/>
<keyword evidence="2" id="KW-0472">Membrane</keyword>
<evidence type="ECO:0000313" key="4">
    <source>
        <dbReference type="Ensembl" id="ENSCMMP00000011751.1"/>
    </source>
</evidence>
<dbReference type="Ensembl" id="ENSCMMT00000012919.1">
    <property type="protein sequence ID" value="ENSCMMP00000011751.1"/>
    <property type="gene ID" value="ENSCMMG00000007428.1"/>
</dbReference>
<evidence type="ECO:0000256" key="2">
    <source>
        <dbReference type="SAM" id="Phobius"/>
    </source>
</evidence>
<evidence type="ECO:0000256" key="1">
    <source>
        <dbReference type="SAM" id="MobiDB-lite"/>
    </source>
</evidence>
<feature type="transmembrane region" description="Helical" evidence="2">
    <location>
        <begin position="32"/>
        <end position="51"/>
    </location>
</feature>
<protein>
    <recommendedName>
        <fullName evidence="6">Protein tyrosine phosphatase receptor type C associated protein</fullName>
    </recommendedName>
</protein>